<dbReference type="AlphaFoldDB" id="A0A2S9YFE1"/>
<feature type="compositionally biased region" description="Low complexity" evidence="1">
    <location>
        <begin position="267"/>
        <end position="280"/>
    </location>
</feature>
<dbReference type="EMBL" id="PVNL01000107">
    <property type="protein sequence ID" value="PRQ03824.1"/>
    <property type="molecule type" value="Genomic_DNA"/>
</dbReference>
<protein>
    <submittedName>
        <fullName evidence="2">Uncharacterized protein</fullName>
    </submittedName>
</protein>
<feature type="region of interest" description="Disordered" evidence="1">
    <location>
        <begin position="259"/>
        <end position="291"/>
    </location>
</feature>
<proteinExistence type="predicted"/>
<sequence length="403" mass="40329">MLASTFALAGSTGCKQETAEVPANEYPQRMAAGYCNAVFGCQCPSYPYANANECFVDLITAYDEVNDEAYLAGLRYDGTCPAAELDGIDSLACRASQPALPAGVCVAPCFPWHGNLTAGFPCEIAASSAELGLAFSNCAQGLVCSNSVCMNPCQSAGPLPGIGQPCPDLACAAGAMCDETMTCVAAVPLPGPGQACADGVCDPRNSVCVASANTCAALPGVGQLCVEGQCNADAYCGNDNVCLARPALACSLLGAPVNPGDGDGDGDPTTGDGDGDPTTGDGDGDTGGATCATEALPNSLPVSYGGDTSSGVDEFEGSCVSGSPGAPEAKLSFVAPASGVYSISTEGSTFETVVYVQDAACSGSDLACDYGYVEVSLSAGEEVTIFVDGYETGGIYFLQINSL</sequence>
<reference evidence="2 3" key="1">
    <citation type="submission" date="2018-03" db="EMBL/GenBank/DDBJ databases">
        <title>Draft Genome Sequences of the Obligatory Marine Myxobacteria Enhygromyxa salina SWB007.</title>
        <authorList>
            <person name="Poehlein A."/>
            <person name="Moghaddam J.A."/>
            <person name="Harms H."/>
            <person name="Alanjari M."/>
            <person name="Koenig G.M."/>
            <person name="Daniel R."/>
            <person name="Schaeberle T.F."/>
        </authorList>
    </citation>
    <scope>NUCLEOTIDE SEQUENCE [LARGE SCALE GENOMIC DNA]</scope>
    <source>
        <strain evidence="2 3">SWB007</strain>
    </source>
</reference>
<evidence type="ECO:0000313" key="2">
    <source>
        <dbReference type="EMBL" id="PRQ03824.1"/>
    </source>
</evidence>
<name>A0A2S9YFE1_9BACT</name>
<gene>
    <name evidence="2" type="ORF">ENSA7_52910</name>
</gene>
<evidence type="ECO:0000313" key="3">
    <source>
        <dbReference type="Proteomes" id="UP000238823"/>
    </source>
</evidence>
<dbReference type="Proteomes" id="UP000238823">
    <property type="component" value="Unassembled WGS sequence"/>
</dbReference>
<dbReference type="RefSeq" id="WP_181234144.1">
    <property type="nucleotide sequence ID" value="NZ_PVNL01000107.1"/>
</dbReference>
<evidence type="ECO:0000256" key="1">
    <source>
        <dbReference type="SAM" id="MobiDB-lite"/>
    </source>
</evidence>
<comment type="caution">
    <text evidence="2">The sequence shown here is derived from an EMBL/GenBank/DDBJ whole genome shotgun (WGS) entry which is preliminary data.</text>
</comment>
<organism evidence="2 3">
    <name type="scientific">Enhygromyxa salina</name>
    <dbReference type="NCBI Taxonomy" id="215803"/>
    <lineage>
        <taxon>Bacteria</taxon>
        <taxon>Pseudomonadati</taxon>
        <taxon>Myxococcota</taxon>
        <taxon>Polyangia</taxon>
        <taxon>Nannocystales</taxon>
        <taxon>Nannocystaceae</taxon>
        <taxon>Enhygromyxa</taxon>
    </lineage>
</organism>
<accession>A0A2S9YFE1</accession>